<organism evidence="1 2">
    <name type="scientific">Sparus aurata</name>
    <name type="common">Gilthead sea bream</name>
    <dbReference type="NCBI Taxonomy" id="8175"/>
    <lineage>
        <taxon>Eukaryota</taxon>
        <taxon>Metazoa</taxon>
        <taxon>Chordata</taxon>
        <taxon>Craniata</taxon>
        <taxon>Vertebrata</taxon>
        <taxon>Euteleostomi</taxon>
        <taxon>Actinopterygii</taxon>
        <taxon>Neopterygii</taxon>
        <taxon>Teleostei</taxon>
        <taxon>Neoteleostei</taxon>
        <taxon>Acanthomorphata</taxon>
        <taxon>Eupercaria</taxon>
        <taxon>Spariformes</taxon>
        <taxon>Sparidae</taxon>
        <taxon>Sparus</taxon>
    </lineage>
</organism>
<dbReference type="InParanoid" id="A0A671XA57"/>
<dbReference type="GO" id="GO:0048240">
    <property type="term" value="P:sperm capacitation"/>
    <property type="evidence" value="ECO:0007669"/>
    <property type="project" value="InterPro"/>
</dbReference>
<dbReference type="GO" id="GO:0005737">
    <property type="term" value="C:cytoplasm"/>
    <property type="evidence" value="ECO:0007669"/>
    <property type="project" value="TreeGrafter"/>
</dbReference>
<name>A0A671XA57_SPAAU</name>
<dbReference type="InterPro" id="IPR047579">
    <property type="entry name" value="DD_CABYR_SP17"/>
</dbReference>
<reference evidence="1" key="3">
    <citation type="submission" date="2025-09" db="UniProtKB">
        <authorList>
            <consortium name="Ensembl"/>
        </authorList>
    </citation>
    <scope>IDENTIFICATION</scope>
</reference>
<dbReference type="GeneTree" id="ENSGT01060000248756"/>
<dbReference type="Gene3D" id="1.20.890.10">
    <property type="entry name" value="cAMP-dependent protein kinase regulatory subunit, dimerization-anchoring domain"/>
    <property type="match status" value="1"/>
</dbReference>
<reference evidence="1" key="2">
    <citation type="submission" date="2025-08" db="UniProtKB">
        <authorList>
            <consortium name="Ensembl"/>
        </authorList>
    </citation>
    <scope>IDENTIFICATION</scope>
</reference>
<sequence length="67" mass="7748">MSNREPTPYGLKSLLECMSRAVLLKQPDDIPGFLSKFMEEMIQFRGGDEARDIKEVAFDYGEQWGKF</sequence>
<evidence type="ECO:0008006" key="3">
    <source>
        <dbReference type="Google" id="ProtNLM"/>
    </source>
</evidence>
<accession>A0A671XA57</accession>
<dbReference type="GO" id="GO:0005509">
    <property type="term" value="F:calcium ion binding"/>
    <property type="evidence" value="ECO:0007669"/>
    <property type="project" value="InterPro"/>
</dbReference>
<dbReference type="Proteomes" id="UP000472265">
    <property type="component" value="Chromosome 12"/>
</dbReference>
<dbReference type="GO" id="GO:0035686">
    <property type="term" value="C:sperm fibrous sheath"/>
    <property type="evidence" value="ECO:0007669"/>
    <property type="project" value="TreeGrafter"/>
</dbReference>
<protein>
    <recommendedName>
        <fullName evidence="3">RIIa domain-containing protein</fullName>
    </recommendedName>
</protein>
<evidence type="ECO:0000313" key="2">
    <source>
        <dbReference type="Proteomes" id="UP000472265"/>
    </source>
</evidence>
<dbReference type="CDD" id="cd12100">
    <property type="entry name" value="DD_CABYR_SP17"/>
    <property type="match status" value="1"/>
</dbReference>
<evidence type="ECO:0000313" key="1">
    <source>
        <dbReference type="Ensembl" id="ENSSAUP00010047206.1"/>
    </source>
</evidence>
<proteinExistence type="predicted"/>
<dbReference type="OMA" id="VAFHYQE"/>
<reference evidence="1" key="1">
    <citation type="submission" date="2021-04" db="EMBL/GenBank/DDBJ databases">
        <authorList>
            <consortium name="Wellcome Sanger Institute Data Sharing"/>
        </authorList>
    </citation>
    <scope>NUCLEOTIDE SEQUENCE [LARGE SCALE GENOMIC DNA]</scope>
</reference>
<dbReference type="PANTHER" id="PTHR15494:SF0">
    <property type="entry name" value="CALCIUM-BINDING TYROSINE PHOSPHORYLATION-REGULATED PROTEIN"/>
    <property type="match status" value="1"/>
</dbReference>
<dbReference type="SUPFAM" id="SSF47391">
    <property type="entry name" value="Dimerization-anchoring domain of cAMP-dependent PK regulatory subunit"/>
    <property type="match status" value="1"/>
</dbReference>
<dbReference type="AlphaFoldDB" id="A0A671XA57"/>
<dbReference type="InterPro" id="IPR038848">
    <property type="entry name" value="CABYR"/>
</dbReference>
<dbReference type="Ensembl" id="ENSSAUT00010049621.1">
    <property type="protein sequence ID" value="ENSSAUP00010047206.1"/>
    <property type="gene ID" value="ENSSAUG00010019652.1"/>
</dbReference>
<keyword evidence="2" id="KW-1185">Reference proteome</keyword>
<dbReference type="PANTHER" id="PTHR15494">
    <property type="entry name" value="CALCIUM-BINDING TYROSINE PHOSPHORYLATION-REGULATED PROTEIN"/>
    <property type="match status" value="1"/>
</dbReference>